<dbReference type="Proteomes" id="UP000054549">
    <property type="component" value="Unassembled WGS sequence"/>
</dbReference>
<dbReference type="HOGENOM" id="CLU_2978628_0_0_1"/>
<organism evidence="2 3">
    <name type="scientific">Amanita muscaria (strain Koide BX008)</name>
    <dbReference type="NCBI Taxonomy" id="946122"/>
    <lineage>
        <taxon>Eukaryota</taxon>
        <taxon>Fungi</taxon>
        <taxon>Dikarya</taxon>
        <taxon>Basidiomycota</taxon>
        <taxon>Agaricomycotina</taxon>
        <taxon>Agaricomycetes</taxon>
        <taxon>Agaricomycetidae</taxon>
        <taxon>Agaricales</taxon>
        <taxon>Pluteineae</taxon>
        <taxon>Amanitaceae</taxon>
        <taxon>Amanita</taxon>
    </lineage>
</organism>
<accession>A0A0C2WR95</accession>
<gene>
    <name evidence="2" type="ORF">M378DRAFT_170187</name>
</gene>
<protein>
    <submittedName>
        <fullName evidence="2">Uncharacterized protein</fullName>
    </submittedName>
</protein>
<proteinExistence type="predicted"/>
<dbReference type="EMBL" id="KN818329">
    <property type="protein sequence ID" value="KIL58818.1"/>
    <property type="molecule type" value="Genomic_DNA"/>
</dbReference>
<name>A0A0C2WR95_AMAMK</name>
<sequence length="58" mass="6303">MYVKSCNRTPDTQHHISNSSVPDDKAAVGRIGTHVAFRFSGNSLPTLRKRDYAISAGA</sequence>
<feature type="compositionally biased region" description="Polar residues" evidence="1">
    <location>
        <begin position="1"/>
        <end position="21"/>
    </location>
</feature>
<evidence type="ECO:0000313" key="3">
    <source>
        <dbReference type="Proteomes" id="UP000054549"/>
    </source>
</evidence>
<reference evidence="2 3" key="1">
    <citation type="submission" date="2014-04" db="EMBL/GenBank/DDBJ databases">
        <title>Evolutionary Origins and Diversification of the Mycorrhizal Mutualists.</title>
        <authorList>
            <consortium name="DOE Joint Genome Institute"/>
            <consortium name="Mycorrhizal Genomics Consortium"/>
            <person name="Kohler A."/>
            <person name="Kuo A."/>
            <person name="Nagy L.G."/>
            <person name="Floudas D."/>
            <person name="Copeland A."/>
            <person name="Barry K.W."/>
            <person name="Cichocki N."/>
            <person name="Veneault-Fourrey C."/>
            <person name="LaButti K."/>
            <person name="Lindquist E.A."/>
            <person name="Lipzen A."/>
            <person name="Lundell T."/>
            <person name="Morin E."/>
            <person name="Murat C."/>
            <person name="Riley R."/>
            <person name="Ohm R."/>
            <person name="Sun H."/>
            <person name="Tunlid A."/>
            <person name="Henrissat B."/>
            <person name="Grigoriev I.V."/>
            <person name="Hibbett D.S."/>
            <person name="Martin F."/>
        </authorList>
    </citation>
    <scope>NUCLEOTIDE SEQUENCE [LARGE SCALE GENOMIC DNA]</scope>
    <source>
        <strain evidence="2 3">Koide BX008</strain>
    </source>
</reference>
<evidence type="ECO:0000313" key="2">
    <source>
        <dbReference type="EMBL" id="KIL58818.1"/>
    </source>
</evidence>
<keyword evidence="3" id="KW-1185">Reference proteome</keyword>
<dbReference type="InParanoid" id="A0A0C2WR95"/>
<feature type="region of interest" description="Disordered" evidence="1">
    <location>
        <begin position="1"/>
        <end position="25"/>
    </location>
</feature>
<evidence type="ECO:0000256" key="1">
    <source>
        <dbReference type="SAM" id="MobiDB-lite"/>
    </source>
</evidence>
<dbReference type="AlphaFoldDB" id="A0A0C2WR95"/>